<evidence type="ECO:0000313" key="2">
    <source>
        <dbReference type="EMBL" id="KAJ6819330.1"/>
    </source>
</evidence>
<sequence>MAAAATTPRHPAVEPSSHGSIPDPPTASHLYFERRRSFLSSGRRRSPSPATRRFPLRRRTIARGSARIHGLFR</sequence>
<name>A0AAX6FSK0_IRIPA</name>
<protein>
    <submittedName>
        <fullName evidence="2">Uncharacterized protein</fullName>
    </submittedName>
</protein>
<dbReference type="EMBL" id="JANAVB010026200">
    <property type="protein sequence ID" value="KAJ6819330.1"/>
    <property type="molecule type" value="Genomic_DNA"/>
</dbReference>
<organism evidence="2 3">
    <name type="scientific">Iris pallida</name>
    <name type="common">Sweet iris</name>
    <dbReference type="NCBI Taxonomy" id="29817"/>
    <lineage>
        <taxon>Eukaryota</taxon>
        <taxon>Viridiplantae</taxon>
        <taxon>Streptophyta</taxon>
        <taxon>Embryophyta</taxon>
        <taxon>Tracheophyta</taxon>
        <taxon>Spermatophyta</taxon>
        <taxon>Magnoliopsida</taxon>
        <taxon>Liliopsida</taxon>
        <taxon>Asparagales</taxon>
        <taxon>Iridaceae</taxon>
        <taxon>Iridoideae</taxon>
        <taxon>Irideae</taxon>
        <taxon>Iris</taxon>
    </lineage>
</organism>
<feature type="region of interest" description="Disordered" evidence="1">
    <location>
        <begin position="1"/>
        <end position="73"/>
    </location>
</feature>
<dbReference type="Proteomes" id="UP001140949">
    <property type="component" value="Unassembled WGS sequence"/>
</dbReference>
<evidence type="ECO:0000313" key="3">
    <source>
        <dbReference type="Proteomes" id="UP001140949"/>
    </source>
</evidence>
<gene>
    <name evidence="2" type="ORF">M6B38_402625</name>
</gene>
<proteinExistence type="predicted"/>
<reference evidence="2" key="1">
    <citation type="journal article" date="2023" name="GigaByte">
        <title>Genome assembly of the bearded iris, Iris pallida Lam.</title>
        <authorList>
            <person name="Bruccoleri R.E."/>
            <person name="Oakeley E.J."/>
            <person name="Faust A.M.E."/>
            <person name="Altorfer M."/>
            <person name="Dessus-Babus S."/>
            <person name="Burckhardt D."/>
            <person name="Oertli M."/>
            <person name="Naumann U."/>
            <person name="Petersen F."/>
            <person name="Wong J."/>
        </authorList>
    </citation>
    <scope>NUCLEOTIDE SEQUENCE</scope>
    <source>
        <strain evidence="2">GSM-AAB239-AS_SAM_17_03QT</strain>
    </source>
</reference>
<keyword evidence="3" id="KW-1185">Reference proteome</keyword>
<accession>A0AAX6FSK0</accession>
<evidence type="ECO:0000256" key="1">
    <source>
        <dbReference type="SAM" id="MobiDB-lite"/>
    </source>
</evidence>
<reference evidence="2" key="2">
    <citation type="submission" date="2023-04" db="EMBL/GenBank/DDBJ databases">
        <authorList>
            <person name="Bruccoleri R.E."/>
            <person name="Oakeley E.J."/>
            <person name="Faust A.-M."/>
            <person name="Dessus-Babus S."/>
            <person name="Altorfer M."/>
            <person name="Burckhardt D."/>
            <person name="Oertli M."/>
            <person name="Naumann U."/>
            <person name="Petersen F."/>
            <person name="Wong J."/>
        </authorList>
    </citation>
    <scope>NUCLEOTIDE SEQUENCE</scope>
    <source>
        <strain evidence="2">GSM-AAB239-AS_SAM_17_03QT</strain>
        <tissue evidence="2">Leaf</tissue>
    </source>
</reference>
<comment type="caution">
    <text evidence="2">The sequence shown here is derived from an EMBL/GenBank/DDBJ whole genome shotgun (WGS) entry which is preliminary data.</text>
</comment>
<dbReference type="AlphaFoldDB" id="A0AAX6FSK0"/>